<dbReference type="OrthoDB" id="9808779at2"/>
<dbReference type="SUPFAM" id="SSF74650">
    <property type="entry name" value="Galactose mutarotase-like"/>
    <property type="match status" value="1"/>
</dbReference>
<evidence type="ECO:0000313" key="2">
    <source>
        <dbReference type="Proteomes" id="UP000269923"/>
    </source>
</evidence>
<gene>
    <name evidence="1" type="ORF">EII21_07390</name>
</gene>
<proteinExistence type="predicted"/>
<dbReference type="GO" id="GO:0006006">
    <property type="term" value="P:glucose metabolic process"/>
    <property type="evidence" value="ECO:0007669"/>
    <property type="project" value="TreeGrafter"/>
</dbReference>
<accession>A0A3P2A6J7</accession>
<name>A0A3P2A6J7_9NEIS</name>
<dbReference type="Proteomes" id="UP000269923">
    <property type="component" value="Unassembled WGS sequence"/>
</dbReference>
<sequence length="315" mass="35397">MNTQSAMFSAEYDAGYARLQAHQRHDVYIFTFGAVLNRFALFHQGHWHNVIAAYADEHDARARITERFASAKLSPFACRLKNGHYHFNGTDYHTGSHHLNGHAIHGLLYNAEFAVTRIGSNATGAWVELSHDYTGNISGYPFPYRITIRYELNENGLTLCTEVQNHSNQPMPLADGWHPYFTLGGQADDWTLQLNAKHRLQFDNDLLPTGNKVDDTRFTTPASLQNAELDHCFILTDHNAPACVLQNSLYRFSISPDANYPFMQVYLPPQRDSIALENLSGAPDCFNNGIGLITLPAGASHRFSTVYQLQHLESA</sequence>
<comment type="caution">
    <text evidence="1">The sequence shown here is derived from an EMBL/GenBank/DDBJ whole genome shotgun (WGS) entry which is preliminary data.</text>
</comment>
<dbReference type="GO" id="GO:0004034">
    <property type="term" value="F:aldose 1-epimerase activity"/>
    <property type="evidence" value="ECO:0007669"/>
    <property type="project" value="TreeGrafter"/>
</dbReference>
<dbReference type="CDD" id="cd01081">
    <property type="entry name" value="Aldose_epim"/>
    <property type="match status" value="1"/>
</dbReference>
<reference evidence="1 2" key="1">
    <citation type="submission" date="2018-11" db="EMBL/GenBank/DDBJ databases">
        <title>Genomes From Bacteria Associated with the Canine Oral Cavity: a Test Case for Automated Genome-Based Taxonomic Assignment.</title>
        <authorList>
            <person name="Coil D.A."/>
            <person name="Jospin G."/>
            <person name="Darling A.E."/>
            <person name="Wallis C."/>
            <person name="Davis I.J."/>
            <person name="Harris S."/>
            <person name="Eisen J.A."/>
            <person name="Holcombe L.J."/>
            <person name="O'Flynn C."/>
        </authorList>
    </citation>
    <scope>NUCLEOTIDE SEQUENCE [LARGE SCALE GENOMIC DNA]</scope>
    <source>
        <strain evidence="1 2">COT-280</strain>
    </source>
</reference>
<dbReference type="AlphaFoldDB" id="A0A3P2A6J7"/>
<keyword evidence="2" id="KW-1185">Reference proteome</keyword>
<dbReference type="EMBL" id="RQYC01000010">
    <property type="protein sequence ID" value="RRD89850.1"/>
    <property type="molecule type" value="Genomic_DNA"/>
</dbReference>
<dbReference type="Gene3D" id="2.70.98.10">
    <property type="match status" value="1"/>
</dbReference>
<dbReference type="GO" id="GO:0030246">
    <property type="term" value="F:carbohydrate binding"/>
    <property type="evidence" value="ECO:0007669"/>
    <property type="project" value="InterPro"/>
</dbReference>
<evidence type="ECO:0000313" key="1">
    <source>
        <dbReference type="EMBL" id="RRD89850.1"/>
    </source>
</evidence>
<dbReference type="Pfam" id="PF01263">
    <property type="entry name" value="Aldose_epim"/>
    <property type="match status" value="1"/>
</dbReference>
<dbReference type="RefSeq" id="WP_124795210.1">
    <property type="nucleotide sequence ID" value="NZ_RQYC01000010.1"/>
</dbReference>
<dbReference type="InterPro" id="IPR011013">
    <property type="entry name" value="Gal_mutarotase_sf_dom"/>
</dbReference>
<dbReference type="PANTHER" id="PTHR10091:SF0">
    <property type="entry name" value="GALACTOSE MUTAROTASE"/>
    <property type="match status" value="1"/>
</dbReference>
<dbReference type="InterPro" id="IPR008183">
    <property type="entry name" value="Aldose_1/G6P_1-epimerase"/>
</dbReference>
<dbReference type="InterPro" id="IPR014718">
    <property type="entry name" value="GH-type_carb-bd"/>
</dbReference>
<dbReference type="PANTHER" id="PTHR10091">
    <property type="entry name" value="ALDOSE-1-EPIMERASE"/>
    <property type="match status" value="1"/>
</dbReference>
<organism evidence="1 2">
    <name type="scientific">Conchiformibius steedae</name>
    <dbReference type="NCBI Taxonomy" id="153493"/>
    <lineage>
        <taxon>Bacteria</taxon>
        <taxon>Pseudomonadati</taxon>
        <taxon>Pseudomonadota</taxon>
        <taxon>Betaproteobacteria</taxon>
        <taxon>Neisseriales</taxon>
        <taxon>Neisseriaceae</taxon>
        <taxon>Conchiformibius</taxon>
    </lineage>
</organism>
<dbReference type="STRING" id="1121352.GCA_000620925_00090"/>
<dbReference type="GO" id="GO:0033499">
    <property type="term" value="P:galactose catabolic process via UDP-galactose, Leloir pathway"/>
    <property type="evidence" value="ECO:0007669"/>
    <property type="project" value="TreeGrafter"/>
</dbReference>
<protein>
    <submittedName>
        <fullName evidence="1">Aldose 1-epimerase</fullName>
    </submittedName>
</protein>